<dbReference type="Gene3D" id="1.10.10.10">
    <property type="entry name" value="Winged helix-like DNA-binding domain superfamily/Winged helix DNA-binding domain"/>
    <property type="match status" value="1"/>
</dbReference>
<feature type="domain" description="Homologous-pairing protein 2 winged helix" evidence="9">
    <location>
        <begin position="10"/>
        <end position="69"/>
    </location>
</feature>
<evidence type="ECO:0000259" key="10">
    <source>
        <dbReference type="Pfam" id="PF18517"/>
    </source>
</evidence>
<keyword evidence="4 8" id="KW-0175">Coiled coil</keyword>
<dbReference type="AlphaFoldDB" id="A0A8J2RHN0"/>
<evidence type="ECO:0000313" key="11">
    <source>
        <dbReference type="EMBL" id="CAH0099850.1"/>
    </source>
</evidence>
<comment type="similarity">
    <text evidence="2">Belongs to the HOP2 family.</text>
</comment>
<dbReference type="GO" id="GO:0007129">
    <property type="term" value="P:homologous chromosome pairing at meiosis"/>
    <property type="evidence" value="ECO:0007669"/>
    <property type="project" value="TreeGrafter"/>
</dbReference>
<feature type="domain" description="Leucine zipper with capping helix" evidence="10">
    <location>
        <begin position="154"/>
        <end position="204"/>
    </location>
</feature>
<name>A0A8J2RHN0_9CRUS</name>
<comment type="subcellular location">
    <subcellularLocation>
        <location evidence="1">Nucleus</location>
    </subcellularLocation>
</comment>
<dbReference type="GO" id="GO:0000709">
    <property type="term" value="P:meiotic joint molecule formation"/>
    <property type="evidence" value="ECO:0007669"/>
    <property type="project" value="TreeGrafter"/>
</dbReference>
<reference evidence="11" key="1">
    <citation type="submission" date="2021-11" db="EMBL/GenBank/DDBJ databases">
        <authorList>
            <person name="Schell T."/>
        </authorList>
    </citation>
    <scope>NUCLEOTIDE SEQUENCE</scope>
    <source>
        <strain evidence="11">M5</strain>
    </source>
</reference>
<evidence type="ECO:0000313" key="12">
    <source>
        <dbReference type="Proteomes" id="UP000789390"/>
    </source>
</evidence>
<dbReference type="Pfam" id="PF18517">
    <property type="entry name" value="LZ3wCH"/>
    <property type="match status" value="1"/>
</dbReference>
<keyword evidence="7" id="KW-0469">Meiosis</keyword>
<keyword evidence="6" id="KW-0539">Nucleus</keyword>
<dbReference type="PANTHER" id="PTHR15938">
    <property type="entry name" value="TBP-1 INTERACTING PROTEIN"/>
    <property type="match status" value="1"/>
</dbReference>
<evidence type="ECO:0000256" key="6">
    <source>
        <dbReference type="ARBA" id="ARBA00023242"/>
    </source>
</evidence>
<dbReference type="GO" id="GO:0003690">
    <property type="term" value="F:double-stranded DNA binding"/>
    <property type="evidence" value="ECO:0007669"/>
    <property type="project" value="TreeGrafter"/>
</dbReference>
<gene>
    <name evidence="11" type="ORF">DGAL_LOCUS2008</name>
</gene>
<evidence type="ECO:0000256" key="1">
    <source>
        <dbReference type="ARBA" id="ARBA00004123"/>
    </source>
</evidence>
<dbReference type="GO" id="GO:0010774">
    <property type="term" value="P:meiotic strand invasion involved in reciprocal meiotic recombination"/>
    <property type="evidence" value="ECO:0007669"/>
    <property type="project" value="TreeGrafter"/>
</dbReference>
<evidence type="ECO:0000256" key="5">
    <source>
        <dbReference type="ARBA" id="ARBA00023172"/>
    </source>
</evidence>
<dbReference type="EMBL" id="CAKKLH010000025">
    <property type="protein sequence ID" value="CAH0099850.1"/>
    <property type="molecule type" value="Genomic_DNA"/>
</dbReference>
<accession>A0A8J2RHN0</accession>
<dbReference type="OrthoDB" id="272266at2759"/>
<organism evidence="11 12">
    <name type="scientific">Daphnia galeata</name>
    <dbReference type="NCBI Taxonomy" id="27404"/>
    <lineage>
        <taxon>Eukaryota</taxon>
        <taxon>Metazoa</taxon>
        <taxon>Ecdysozoa</taxon>
        <taxon>Arthropoda</taxon>
        <taxon>Crustacea</taxon>
        <taxon>Branchiopoda</taxon>
        <taxon>Diplostraca</taxon>
        <taxon>Cladocera</taxon>
        <taxon>Anomopoda</taxon>
        <taxon>Daphniidae</taxon>
        <taxon>Daphnia</taxon>
    </lineage>
</organism>
<dbReference type="GO" id="GO:0120231">
    <property type="term" value="C:DNA recombinase auxiliary factor complex"/>
    <property type="evidence" value="ECO:0007669"/>
    <property type="project" value="TreeGrafter"/>
</dbReference>
<evidence type="ECO:0000256" key="2">
    <source>
        <dbReference type="ARBA" id="ARBA00007922"/>
    </source>
</evidence>
<feature type="coiled-coil region" evidence="8">
    <location>
        <begin position="97"/>
        <end position="154"/>
    </location>
</feature>
<dbReference type="PANTHER" id="PTHR15938:SF0">
    <property type="entry name" value="HOMOLOGOUS-PAIRING PROTEIN 2 HOMOLOG"/>
    <property type="match status" value="1"/>
</dbReference>
<keyword evidence="12" id="KW-1185">Reference proteome</keyword>
<evidence type="ECO:0000256" key="8">
    <source>
        <dbReference type="SAM" id="Coils"/>
    </source>
</evidence>
<dbReference type="InterPro" id="IPR036388">
    <property type="entry name" value="WH-like_DNA-bd_sf"/>
</dbReference>
<evidence type="ECO:0000259" key="9">
    <source>
        <dbReference type="Pfam" id="PF07106"/>
    </source>
</evidence>
<keyword evidence="5" id="KW-0233">DNA recombination</keyword>
<comment type="caution">
    <text evidence="11">The sequence shown here is derived from an EMBL/GenBank/DDBJ whole genome shotgun (WGS) entry which is preliminary data.</text>
</comment>
<dbReference type="InterPro" id="IPR010776">
    <property type="entry name" value="Hop2_WH_dom"/>
</dbReference>
<protein>
    <recommendedName>
        <fullName evidence="3">Homologous-pairing protein 2 homolog</fullName>
    </recommendedName>
</protein>
<dbReference type="InterPro" id="IPR040661">
    <property type="entry name" value="LZ3wCH"/>
</dbReference>
<evidence type="ECO:0000256" key="3">
    <source>
        <dbReference type="ARBA" id="ARBA00016093"/>
    </source>
</evidence>
<dbReference type="GO" id="GO:0120230">
    <property type="term" value="F:recombinase activator activity"/>
    <property type="evidence" value="ECO:0007669"/>
    <property type="project" value="TreeGrafter"/>
</dbReference>
<evidence type="ECO:0000256" key="4">
    <source>
        <dbReference type="ARBA" id="ARBA00023054"/>
    </source>
</evidence>
<sequence length="204" mass="23051">MAKESKDKTSTAVLQYFMTQNRPFAINDLLQSAQLKDFGKAAVQKTLDQLVVAEKIKEKTYGKQKVYVIDQDLVSSPDDVSNIAQMDTKISELTRQNAEDETFIRNAETELKNLNSKLSIAEATSKLQKLCEENETMESKLKDLSSNKVKLSAADFKKACSIKEKTASELRKRKRICVDMLDQILENYPKGKKALFEEVGVETD</sequence>
<dbReference type="Pfam" id="PF07106">
    <property type="entry name" value="WHD_TBPIP"/>
    <property type="match status" value="1"/>
</dbReference>
<proteinExistence type="inferred from homology"/>
<dbReference type="GO" id="GO:0000794">
    <property type="term" value="C:condensed nuclear chromosome"/>
    <property type="evidence" value="ECO:0007669"/>
    <property type="project" value="TreeGrafter"/>
</dbReference>
<evidence type="ECO:0000256" key="7">
    <source>
        <dbReference type="ARBA" id="ARBA00023254"/>
    </source>
</evidence>
<dbReference type="Proteomes" id="UP000789390">
    <property type="component" value="Unassembled WGS sequence"/>
</dbReference>